<keyword evidence="15" id="KW-1185">Reference proteome</keyword>
<dbReference type="PANTHER" id="PTHR34220:SF11">
    <property type="entry name" value="SENSOR PROTEIN KINASE HPTS"/>
    <property type="match status" value="1"/>
</dbReference>
<keyword evidence="8" id="KW-0067">ATP-binding</keyword>
<dbReference type="CDD" id="cd06225">
    <property type="entry name" value="HAMP"/>
    <property type="match status" value="1"/>
</dbReference>
<dbReference type="EMBL" id="FRFD01000003">
    <property type="protein sequence ID" value="SHO45996.1"/>
    <property type="molecule type" value="Genomic_DNA"/>
</dbReference>
<dbReference type="Gene3D" id="3.30.565.10">
    <property type="entry name" value="Histidine kinase-like ATPase, C-terminal domain"/>
    <property type="match status" value="1"/>
</dbReference>
<evidence type="ECO:0000256" key="1">
    <source>
        <dbReference type="ARBA" id="ARBA00004651"/>
    </source>
</evidence>
<dbReference type="Gene3D" id="6.10.340.10">
    <property type="match status" value="1"/>
</dbReference>
<keyword evidence="3" id="KW-0597">Phosphoprotein</keyword>
<keyword evidence="4" id="KW-0808">Transferase</keyword>
<dbReference type="SUPFAM" id="SSF55874">
    <property type="entry name" value="ATPase domain of HSP90 chaperone/DNA topoisomerase II/histidine kinase"/>
    <property type="match status" value="1"/>
</dbReference>
<evidence type="ECO:0000313" key="14">
    <source>
        <dbReference type="EMBL" id="SHO45996.1"/>
    </source>
</evidence>
<evidence type="ECO:0000256" key="3">
    <source>
        <dbReference type="ARBA" id="ARBA00022553"/>
    </source>
</evidence>
<sequence>MGIRIREAKNRIKSHQLYRKLFMTYTLIMTVIVISLILFFINSIRDQTKENNLRYSQLLLEDASGYIKDMEETSNLIQYNLYKSEDELTDVTNYLEYDMETYLEKKLDAFYNSRQGSYNGIEDFAGSALELSDYITEIAFVSYSNKEVTTFYKSNDIRTKKLDNNIDTLIKDRIQTEDGTITFIKEIHNTDNLENVGFMKITFSSKGFEKEYQYYKKSQLAVFTDDGRIIYQSDPGLNMVLLYDRKGSLVSQKQMESKLKAHVSYSKMDEMNILCYMKTSQAEKIPLIQWLSLLLLGFTLFLLGEIIIHVRLDYFTKRLEELLSTMEQVKSGNLNVSFDSIKDKKKDEIDIIGEHFNRMCKDLDSHIKKRYLAEIEQKNAEMNALQSQINPHFLYNTLESIRMKAILNDDKEVGKMLYNLAVIFRSQVKESNIITIAKELYYCKKYLEVFEFRFADKFRFDIDCREEYMERPVMKFIVQPLVENYFVHGIRLKEEDNYLLIRVWEEEEAMAVSVEDNGKGMTGEEIREKNLELNEDDNGTGSIGLLNVHRRLKRAYGDKYGVHIEENRDRGLKVIIRFPKEVDHVQGVSG</sequence>
<feature type="transmembrane region" description="Helical" evidence="12">
    <location>
        <begin position="287"/>
        <end position="308"/>
    </location>
</feature>
<organism evidence="14 15">
    <name type="scientific">Anaerocolumna xylanovorans DSM 12503</name>
    <dbReference type="NCBI Taxonomy" id="1121345"/>
    <lineage>
        <taxon>Bacteria</taxon>
        <taxon>Bacillati</taxon>
        <taxon>Bacillota</taxon>
        <taxon>Clostridia</taxon>
        <taxon>Lachnospirales</taxon>
        <taxon>Lachnospiraceae</taxon>
        <taxon>Anaerocolumna</taxon>
    </lineage>
</organism>
<keyword evidence="10" id="KW-0902">Two-component regulatory system</keyword>
<dbReference type="GO" id="GO:0005524">
    <property type="term" value="F:ATP binding"/>
    <property type="evidence" value="ECO:0007669"/>
    <property type="project" value="UniProtKB-KW"/>
</dbReference>
<keyword evidence="9 12" id="KW-1133">Transmembrane helix</keyword>
<dbReference type="SUPFAM" id="SSF158472">
    <property type="entry name" value="HAMP domain-like"/>
    <property type="match status" value="1"/>
</dbReference>
<dbReference type="PANTHER" id="PTHR34220">
    <property type="entry name" value="SENSOR HISTIDINE KINASE YPDA"/>
    <property type="match status" value="1"/>
</dbReference>
<evidence type="ECO:0000256" key="5">
    <source>
        <dbReference type="ARBA" id="ARBA00022692"/>
    </source>
</evidence>
<keyword evidence="7 14" id="KW-0418">Kinase</keyword>
<evidence type="ECO:0000256" key="7">
    <source>
        <dbReference type="ARBA" id="ARBA00022777"/>
    </source>
</evidence>
<dbReference type="PROSITE" id="PS50885">
    <property type="entry name" value="HAMP"/>
    <property type="match status" value="1"/>
</dbReference>
<evidence type="ECO:0000256" key="11">
    <source>
        <dbReference type="ARBA" id="ARBA00023136"/>
    </source>
</evidence>
<keyword evidence="5 12" id="KW-0812">Transmembrane</keyword>
<dbReference type="GO" id="GO:0000155">
    <property type="term" value="F:phosphorelay sensor kinase activity"/>
    <property type="evidence" value="ECO:0007669"/>
    <property type="project" value="InterPro"/>
</dbReference>
<dbReference type="OrthoDB" id="9809348at2"/>
<dbReference type="InterPro" id="IPR010559">
    <property type="entry name" value="Sig_transdc_His_kin_internal"/>
</dbReference>
<feature type="domain" description="HAMP" evidence="13">
    <location>
        <begin position="313"/>
        <end position="368"/>
    </location>
</feature>
<dbReference type="InterPro" id="IPR050640">
    <property type="entry name" value="Bact_2-comp_sensor_kinase"/>
</dbReference>
<evidence type="ECO:0000256" key="10">
    <source>
        <dbReference type="ARBA" id="ARBA00023012"/>
    </source>
</evidence>
<evidence type="ECO:0000256" key="6">
    <source>
        <dbReference type="ARBA" id="ARBA00022741"/>
    </source>
</evidence>
<protein>
    <submittedName>
        <fullName evidence="14">Two-component system, sensor histidine kinase YesM</fullName>
    </submittedName>
</protein>
<accession>A0A1M7Y299</accession>
<evidence type="ECO:0000259" key="13">
    <source>
        <dbReference type="PROSITE" id="PS50885"/>
    </source>
</evidence>
<dbReference type="InterPro" id="IPR003660">
    <property type="entry name" value="HAMP_dom"/>
</dbReference>
<reference evidence="14 15" key="1">
    <citation type="submission" date="2016-12" db="EMBL/GenBank/DDBJ databases">
        <authorList>
            <person name="Song W.-J."/>
            <person name="Kurnit D.M."/>
        </authorList>
    </citation>
    <scope>NUCLEOTIDE SEQUENCE [LARGE SCALE GENOMIC DNA]</scope>
    <source>
        <strain evidence="14 15">DSM 12503</strain>
    </source>
</reference>
<keyword evidence="11 12" id="KW-0472">Membrane</keyword>
<dbReference type="Pfam" id="PF00672">
    <property type="entry name" value="HAMP"/>
    <property type="match status" value="1"/>
</dbReference>
<dbReference type="STRING" id="1121345.SAMN02745217_01131"/>
<evidence type="ECO:0000256" key="4">
    <source>
        <dbReference type="ARBA" id="ARBA00022679"/>
    </source>
</evidence>
<keyword evidence="2" id="KW-1003">Cell membrane</keyword>
<evidence type="ECO:0000256" key="9">
    <source>
        <dbReference type="ARBA" id="ARBA00022989"/>
    </source>
</evidence>
<name>A0A1M7Y299_9FIRM</name>
<evidence type="ECO:0000256" key="12">
    <source>
        <dbReference type="SAM" id="Phobius"/>
    </source>
</evidence>
<keyword evidence="6" id="KW-0547">Nucleotide-binding</keyword>
<dbReference type="InterPro" id="IPR036890">
    <property type="entry name" value="HATPase_C_sf"/>
</dbReference>
<dbReference type="Pfam" id="PF06580">
    <property type="entry name" value="His_kinase"/>
    <property type="match status" value="1"/>
</dbReference>
<dbReference type="InterPro" id="IPR003594">
    <property type="entry name" value="HATPase_dom"/>
</dbReference>
<proteinExistence type="predicted"/>
<evidence type="ECO:0000256" key="2">
    <source>
        <dbReference type="ARBA" id="ARBA00022475"/>
    </source>
</evidence>
<gene>
    <name evidence="14" type="ORF">SAMN02745217_01131</name>
</gene>
<evidence type="ECO:0000313" key="15">
    <source>
        <dbReference type="Proteomes" id="UP000184612"/>
    </source>
</evidence>
<dbReference type="AlphaFoldDB" id="A0A1M7Y299"/>
<evidence type="ECO:0000256" key="8">
    <source>
        <dbReference type="ARBA" id="ARBA00022840"/>
    </source>
</evidence>
<dbReference type="GO" id="GO:0005886">
    <property type="term" value="C:plasma membrane"/>
    <property type="evidence" value="ECO:0007669"/>
    <property type="project" value="UniProtKB-SubCell"/>
</dbReference>
<feature type="transmembrane region" description="Helical" evidence="12">
    <location>
        <begin position="21"/>
        <end position="41"/>
    </location>
</feature>
<dbReference type="RefSeq" id="WP_073587753.1">
    <property type="nucleotide sequence ID" value="NZ_FRFD01000003.1"/>
</dbReference>
<dbReference type="Pfam" id="PF02518">
    <property type="entry name" value="HATPase_c"/>
    <property type="match status" value="1"/>
</dbReference>
<dbReference type="Proteomes" id="UP000184612">
    <property type="component" value="Unassembled WGS sequence"/>
</dbReference>
<comment type="subcellular location">
    <subcellularLocation>
        <location evidence="1">Cell membrane</location>
        <topology evidence="1">Multi-pass membrane protein</topology>
    </subcellularLocation>
</comment>
<dbReference type="SMART" id="SM00304">
    <property type="entry name" value="HAMP"/>
    <property type="match status" value="1"/>
</dbReference>